<organism evidence="1">
    <name type="scientific">marine sediment metagenome</name>
    <dbReference type="NCBI Taxonomy" id="412755"/>
    <lineage>
        <taxon>unclassified sequences</taxon>
        <taxon>metagenomes</taxon>
        <taxon>ecological metagenomes</taxon>
    </lineage>
</organism>
<comment type="caution">
    <text evidence="1">The sequence shown here is derived from an EMBL/GenBank/DDBJ whole genome shotgun (WGS) entry which is preliminary data.</text>
</comment>
<dbReference type="AlphaFoldDB" id="X1QSM1"/>
<accession>X1QSM1</accession>
<name>X1QSM1_9ZZZZ</name>
<protein>
    <submittedName>
        <fullName evidence="1">Uncharacterized protein</fullName>
    </submittedName>
</protein>
<proteinExistence type="predicted"/>
<evidence type="ECO:0000313" key="1">
    <source>
        <dbReference type="EMBL" id="GAI53915.1"/>
    </source>
</evidence>
<dbReference type="EMBL" id="BARV01033786">
    <property type="protein sequence ID" value="GAI53915.1"/>
    <property type="molecule type" value="Genomic_DNA"/>
</dbReference>
<gene>
    <name evidence="1" type="ORF">S06H3_53046</name>
</gene>
<reference evidence="1" key="1">
    <citation type="journal article" date="2014" name="Front. Microbiol.">
        <title>High frequency of phylogenetically diverse reductive dehalogenase-homologous genes in deep subseafloor sedimentary metagenomes.</title>
        <authorList>
            <person name="Kawai M."/>
            <person name="Futagami T."/>
            <person name="Toyoda A."/>
            <person name="Takaki Y."/>
            <person name="Nishi S."/>
            <person name="Hori S."/>
            <person name="Arai W."/>
            <person name="Tsubouchi T."/>
            <person name="Morono Y."/>
            <person name="Uchiyama I."/>
            <person name="Ito T."/>
            <person name="Fujiyama A."/>
            <person name="Inagaki F."/>
            <person name="Takami H."/>
        </authorList>
    </citation>
    <scope>NUCLEOTIDE SEQUENCE</scope>
    <source>
        <strain evidence="1">Expedition CK06-06</strain>
    </source>
</reference>
<sequence>MSLESPITYAEWYWKHGVDAEKAFDETIEDAMSPLFSGLLSDIPEISDLPSGTQNFMRALAEPHSAGLARYLVSAGGEFGAEVIKDAIEPFMKMMRRHVNRR</sequence>
<feature type="non-terminal residue" evidence="1">
    <location>
        <position position="102"/>
    </location>
</feature>